<dbReference type="AlphaFoldDB" id="A0A0D2BJJ6"/>
<dbReference type="GeneID" id="27362282"/>
<keyword evidence="2" id="KW-0812">Transmembrane</keyword>
<feature type="compositionally biased region" description="Basic and acidic residues" evidence="1">
    <location>
        <begin position="580"/>
        <end position="592"/>
    </location>
</feature>
<feature type="compositionally biased region" description="Basic and acidic residues" evidence="1">
    <location>
        <begin position="234"/>
        <end position="243"/>
    </location>
</feature>
<feature type="transmembrane region" description="Helical" evidence="2">
    <location>
        <begin position="318"/>
        <end position="337"/>
    </location>
</feature>
<organism evidence="3 4">
    <name type="scientific">Exophiala oligosperma</name>
    <dbReference type="NCBI Taxonomy" id="215243"/>
    <lineage>
        <taxon>Eukaryota</taxon>
        <taxon>Fungi</taxon>
        <taxon>Dikarya</taxon>
        <taxon>Ascomycota</taxon>
        <taxon>Pezizomycotina</taxon>
        <taxon>Eurotiomycetes</taxon>
        <taxon>Chaetothyriomycetidae</taxon>
        <taxon>Chaetothyriales</taxon>
        <taxon>Herpotrichiellaceae</taxon>
        <taxon>Exophiala</taxon>
    </lineage>
</organism>
<gene>
    <name evidence="3" type="ORF">PV06_10208</name>
</gene>
<name>A0A0D2BJJ6_9EURO</name>
<evidence type="ECO:0000256" key="1">
    <source>
        <dbReference type="SAM" id="MobiDB-lite"/>
    </source>
</evidence>
<dbReference type="Proteomes" id="UP000053342">
    <property type="component" value="Unassembled WGS sequence"/>
</dbReference>
<dbReference type="EMBL" id="KN847343">
    <property type="protein sequence ID" value="KIW37562.1"/>
    <property type="molecule type" value="Genomic_DNA"/>
</dbReference>
<feature type="transmembrane region" description="Helical" evidence="2">
    <location>
        <begin position="115"/>
        <end position="135"/>
    </location>
</feature>
<feature type="region of interest" description="Disordered" evidence="1">
    <location>
        <begin position="176"/>
        <end position="243"/>
    </location>
</feature>
<dbReference type="OrthoDB" id="5422688at2759"/>
<protein>
    <submittedName>
        <fullName evidence="3">Uncharacterized protein</fullName>
    </submittedName>
</protein>
<feature type="region of interest" description="Disordered" evidence="1">
    <location>
        <begin position="568"/>
        <end position="592"/>
    </location>
</feature>
<keyword evidence="2" id="KW-0472">Membrane</keyword>
<dbReference type="VEuPathDB" id="FungiDB:PV06_10208"/>
<accession>A0A0D2BJJ6</accession>
<feature type="transmembrane region" description="Helical" evidence="2">
    <location>
        <begin position="141"/>
        <end position="159"/>
    </location>
</feature>
<sequence length="592" mass="66857">MTWVPWESVHNWSPFQIDALGLVTLLGADEVNGAVGRLVKCAYLEYLPILGAFVIAGNQITDKAAGWNLYNVSQGIHTTDLSAWLTRWMLSQDFEQTRSFVIWTVTPPRSQWKDITVSLIISIIFNGFLLALTIVSRDWYGFANALAMDISIIVRVYVVGQQRAAVDARVNEVVKKAREKEEEKRRRRSHASSQDTNGGRTGRLDASSQDSIPPKHAEERARVSNPEDSIARPNFDRSNLKYPDDEWTGTSTKVLIIQTDSKAVTFWMPQELLAPPSLFIEGPRLLHPRMYFVARSIGWLAFAVHIVAIGMADLASQLYTVVLIVLPTLLLVLKFSCDDSKWIQTFSEWMRKYLETRAMASERQRLADENALSSEPIKLRNCWIGSRLKAEICEWPESYEFVETAPSEWSSGSPRKERGRSTKRQDLYAWLALSHAEEESMDKWDLFPHIRNDNTTWWETYKLKKNCLKRNSTFGPQLTPDKSSTKDTTDDVPTSIFQKGRTKTINFAANMSDGQYVQARRTSSVVEHSSAFPAISDHEQLENIIDGTDGVLTQSPVETVRGRGGLLSAETSDTIMSSTPDHRQATGGIKED</sequence>
<feature type="region of interest" description="Disordered" evidence="1">
    <location>
        <begin position="474"/>
        <end position="494"/>
    </location>
</feature>
<feature type="compositionally biased region" description="Basic and acidic residues" evidence="1">
    <location>
        <begin position="213"/>
        <end position="222"/>
    </location>
</feature>
<reference evidence="3 4" key="1">
    <citation type="submission" date="2015-01" db="EMBL/GenBank/DDBJ databases">
        <title>The Genome Sequence of Exophiala oligosperma CBS72588.</title>
        <authorList>
            <consortium name="The Broad Institute Genomics Platform"/>
            <person name="Cuomo C."/>
            <person name="de Hoog S."/>
            <person name="Gorbushina A."/>
            <person name="Stielow B."/>
            <person name="Teixiera M."/>
            <person name="Abouelleil A."/>
            <person name="Chapman S.B."/>
            <person name="Priest M."/>
            <person name="Young S.K."/>
            <person name="Wortman J."/>
            <person name="Nusbaum C."/>
            <person name="Birren B."/>
        </authorList>
    </citation>
    <scope>NUCLEOTIDE SEQUENCE [LARGE SCALE GENOMIC DNA]</scope>
    <source>
        <strain evidence="3 4">CBS 72588</strain>
    </source>
</reference>
<dbReference type="HOGENOM" id="CLU_032657_0_0_1"/>
<feature type="compositionally biased region" description="Polar residues" evidence="1">
    <location>
        <begin position="569"/>
        <end position="579"/>
    </location>
</feature>
<dbReference type="RefSeq" id="XP_016257778.1">
    <property type="nucleotide sequence ID" value="XM_016411737.1"/>
</dbReference>
<proteinExistence type="predicted"/>
<keyword evidence="2" id="KW-1133">Transmembrane helix</keyword>
<evidence type="ECO:0000313" key="4">
    <source>
        <dbReference type="Proteomes" id="UP000053342"/>
    </source>
</evidence>
<evidence type="ECO:0000256" key="2">
    <source>
        <dbReference type="SAM" id="Phobius"/>
    </source>
</evidence>
<feature type="transmembrane region" description="Helical" evidence="2">
    <location>
        <begin position="292"/>
        <end position="312"/>
    </location>
</feature>
<keyword evidence="4" id="KW-1185">Reference proteome</keyword>
<evidence type="ECO:0000313" key="3">
    <source>
        <dbReference type="EMBL" id="KIW37562.1"/>
    </source>
</evidence>